<reference evidence="2" key="1">
    <citation type="submission" date="2015-07" db="EMBL/GenBank/DDBJ databases">
        <title>Adaptation to a free-living lifestyle via gene acquisitions in the diplomonad Trepomonas sp. PC1.</title>
        <authorList>
            <person name="Xu F."/>
            <person name="Jerlstrom-Hultqvist J."/>
            <person name="Kolisko M."/>
            <person name="Simpson A.G.B."/>
            <person name="Roger A.J."/>
            <person name="Svard S.G."/>
            <person name="Andersson J.O."/>
        </authorList>
    </citation>
    <scope>NUCLEOTIDE SEQUENCE</scope>
    <source>
        <strain evidence="2">PC1</strain>
    </source>
</reference>
<accession>A0A146KFV0</accession>
<evidence type="ECO:0000259" key="1">
    <source>
        <dbReference type="PROSITE" id="PS51746"/>
    </source>
</evidence>
<feature type="non-terminal residue" evidence="2">
    <location>
        <position position="1"/>
    </location>
</feature>
<dbReference type="EMBL" id="GDID01001014">
    <property type="protein sequence ID" value="JAP95592.1"/>
    <property type="molecule type" value="Transcribed_RNA"/>
</dbReference>
<gene>
    <name evidence="2" type="ORF">TPC1_11366</name>
</gene>
<proteinExistence type="predicted"/>
<dbReference type="InterPro" id="IPR001932">
    <property type="entry name" value="PPM-type_phosphatase-like_dom"/>
</dbReference>
<organism evidence="2">
    <name type="scientific">Trepomonas sp. PC1</name>
    <dbReference type="NCBI Taxonomy" id="1076344"/>
    <lineage>
        <taxon>Eukaryota</taxon>
        <taxon>Metamonada</taxon>
        <taxon>Diplomonadida</taxon>
        <taxon>Hexamitidae</taxon>
        <taxon>Hexamitinae</taxon>
        <taxon>Trepomonas</taxon>
    </lineage>
</organism>
<dbReference type="SUPFAM" id="SSF81606">
    <property type="entry name" value="PP2C-like"/>
    <property type="match status" value="1"/>
</dbReference>
<protein>
    <submittedName>
        <fullName evidence="2">Protein phosphatase 2C</fullName>
    </submittedName>
</protein>
<dbReference type="PANTHER" id="PTHR47992">
    <property type="entry name" value="PROTEIN PHOSPHATASE"/>
    <property type="match status" value="1"/>
</dbReference>
<dbReference type="GO" id="GO:0004722">
    <property type="term" value="F:protein serine/threonine phosphatase activity"/>
    <property type="evidence" value="ECO:0007669"/>
    <property type="project" value="InterPro"/>
</dbReference>
<name>A0A146KFV0_9EUKA</name>
<dbReference type="SMART" id="SM00332">
    <property type="entry name" value="PP2Cc"/>
    <property type="match status" value="1"/>
</dbReference>
<feature type="domain" description="PPM-type phosphatase" evidence="1">
    <location>
        <begin position="68"/>
        <end position="332"/>
    </location>
</feature>
<dbReference type="InterPro" id="IPR015655">
    <property type="entry name" value="PP2C"/>
</dbReference>
<sequence length="332" mass="38374">RLGSYNKLRQNRLYQSQIASSQRLSQFGEQLRKSSEFTTPIQDKSNFELPNLSISKKSSEIFDKQSLEFHFSSIINKREFQEDGFVDFELNNLFVCAIFDGHGGDGKITLFATKFYKQLLTESINENPEDELPFWLEQSLEKLNTAVKERFPEQGMVCSVFVQSQNGITVATVGDTLVQFGYTKGFKRTSVKKLEKSVNTTEINGVLRLKGILNTAHVLGDRDLEHFTSHKPTIEEFEQKGLKYVAMMTDGVHNCFSGEELDKNIRHLQKKYNRKDLEKIQVNVFERYGQRRMEFENVKPKHSVEKQVAQKITQMCYFQNIEDNATIGIMFV</sequence>
<dbReference type="PROSITE" id="PS51746">
    <property type="entry name" value="PPM_2"/>
    <property type="match status" value="1"/>
</dbReference>
<evidence type="ECO:0000313" key="2">
    <source>
        <dbReference type="EMBL" id="JAP95592.1"/>
    </source>
</evidence>
<dbReference type="AlphaFoldDB" id="A0A146KFV0"/>
<dbReference type="InterPro" id="IPR036457">
    <property type="entry name" value="PPM-type-like_dom_sf"/>
</dbReference>
<dbReference type="Gene3D" id="3.60.40.10">
    <property type="entry name" value="PPM-type phosphatase domain"/>
    <property type="match status" value="1"/>
</dbReference>